<dbReference type="KEGG" id="lgi:LOTGIDRAFT_222110"/>
<dbReference type="GO" id="GO:0006915">
    <property type="term" value="P:apoptotic process"/>
    <property type="evidence" value="ECO:0007669"/>
    <property type="project" value="UniProtKB-KW"/>
</dbReference>
<dbReference type="Pfam" id="PF12796">
    <property type="entry name" value="Ank_2"/>
    <property type="match status" value="1"/>
</dbReference>
<dbReference type="GO" id="GO:0005634">
    <property type="term" value="C:nucleus"/>
    <property type="evidence" value="ECO:0007669"/>
    <property type="project" value="UniProtKB-SubCell"/>
</dbReference>
<dbReference type="Pfam" id="PF00018">
    <property type="entry name" value="SH3_1"/>
    <property type="match status" value="1"/>
</dbReference>
<name>V3ZU60_LOTGI</name>
<dbReference type="FunFam" id="1.25.40.20:FF:000008">
    <property type="entry name" value="Apoptosis-stimulating of p53 protein 2 isoform 1"/>
    <property type="match status" value="1"/>
</dbReference>
<dbReference type="PROSITE" id="PS50088">
    <property type="entry name" value="ANK_REPEAT"/>
    <property type="match status" value="2"/>
</dbReference>
<dbReference type="Gene3D" id="1.25.40.20">
    <property type="entry name" value="Ankyrin repeat-containing domain"/>
    <property type="match status" value="1"/>
</dbReference>
<reference evidence="10 11" key="1">
    <citation type="journal article" date="2013" name="Nature">
        <title>Insights into bilaterian evolution from three spiralian genomes.</title>
        <authorList>
            <person name="Simakov O."/>
            <person name="Marletaz F."/>
            <person name="Cho S.J."/>
            <person name="Edsinger-Gonzales E."/>
            <person name="Havlak P."/>
            <person name="Hellsten U."/>
            <person name="Kuo D.H."/>
            <person name="Larsson T."/>
            <person name="Lv J."/>
            <person name="Arendt D."/>
            <person name="Savage R."/>
            <person name="Osoegawa K."/>
            <person name="de Jong P."/>
            <person name="Grimwood J."/>
            <person name="Chapman J.A."/>
            <person name="Shapiro H."/>
            <person name="Aerts A."/>
            <person name="Otillar R.P."/>
            <person name="Terry A.Y."/>
            <person name="Boore J.L."/>
            <person name="Grigoriev I.V."/>
            <person name="Lindberg D.R."/>
            <person name="Seaver E.C."/>
            <person name="Weisblat D.A."/>
            <person name="Putnam N.H."/>
            <person name="Rokhsar D.S."/>
        </authorList>
    </citation>
    <scope>NUCLEOTIDE SEQUENCE [LARGE SCALE GENOMIC DNA]</scope>
</reference>
<dbReference type="InterPro" id="IPR036770">
    <property type="entry name" value="Ankyrin_rpt-contain_sf"/>
</dbReference>
<dbReference type="InterPro" id="IPR036028">
    <property type="entry name" value="SH3-like_dom_sf"/>
</dbReference>
<dbReference type="GeneID" id="20247038"/>
<dbReference type="STRING" id="225164.V3ZU60"/>
<keyword evidence="2 8" id="KW-0728">SH3 domain</keyword>
<evidence type="ECO:0000256" key="6">
    <source>
        <dbReference type="ARBA" id="ARBA00023242"/>
    </source>
</evidence>
<feature type="domain" description="SH3" evidence="9">
    <location>
        <begin position="117"/>
        <end position="179"/>
    </location>
</feature>
<evidence type="ECO:0000256" key="2">
    <source>
        <dbReference type="ARBA" id="ARBA00022443"/>
    </source>
</evidence>
<dbReference type="Proteomes" id="UP000030746">
    <property type="component" value="Unassembled WGS sequence"/>
</dbReference>
<accession>V3ZU60</accession>
<dbReference type="CTD" id="20247038"/>
<dbReference type="EMBL" id="KB203505">
    <property type="protein sequence ID" value="ESO84461.1"/>
    <property type="molecule type" value="Genomic_DNA"/>
</dbReference>
<proteinExistence type="predicted"/>
<dbReference type="PROSITE" id="PS50297">
    <property type="entry name" value="ANK_REP_REGION"/>
    <property type="match status" value="2"/>
</dbReference>
<dbReference type="OrthoDB" id="10038642at2759"/>
<keyword evidence="3" id="KW-0053">Apoptosis</keyword>
<evidence type="ECO:0000313" key="10">
    <source>
        <dbReference type="EMBL" id="ESO84461.1"/>
    </source>
</evidence>
<evidence type="ECO:0000256" key="1">
    <source>
        <dbReference type="ARBA" id="ARBA00004123"/>
    </source>
</evidence>
<evidence type="ECO:0000256" key="8">
    <source>
        <dbReference type="PROSITE-ProRule" id="PRU00192"/>
    </source>
</evidence>
<dbReference type="GO" id="GO:0002039">
    <property type="term" value="F:p53 binding"/>
    <property type="evidence" value="ECO:0007669"/>
    <property type="project" value="InterPro"/>
</dbReference>
<protein>
    <recommendedName>
        <fullName evidence="9">SH3 domain-containing protein</fullName>
    </recommendedName>
</protein>
<dbReference type="SUPFAM" id="SSF48403">
    <property type="entry name" value="Ankyrin repeat"/>
    <property type="match status" value="1"/>
</dbReference>
<dbReference type="PANTHER" id="PTHR24131">
    <property type="entry name" value="APOPTOSIS-STIMULATING OF P53 PROTEIN"/>
    <property type="match status" value="1"/>
</dbReference>
<feature type="repeat" description="ANK" evidence="7">
    <location>
        <begin position="18"/>
        <end position="50"/>
    </location>
</feature>
<comment type="subcellular location">
    <subcellularLocation>
        <location evidence="1">Nucleus</location>
    </subcellularLocation>
</comment>
<keyword evidence="11" id="KW-1185">Reference proteome</keyword>
<dbReference type="SMART" id="SM00326">
    <property type="entry name" value="SH3"/>
    <property type="match status" value="1"/>
</dbReference>
<keyword evidence="4" id="KW-0677">Repeat</keyword>
<dbReference type="OMA" id="DYEREWW"/>
<evidence type="ECO:0000256" key="3">
    <source>
        <dbReference type="ARBA" id="ARBA00022703"/>
    </source>
</evidence>
<dbReference type="PROSITE" id="PS50002">
    <property type="entry name" value="SH3"/>
    <property type="match status" value="1"/>
</dbReference>
<keyword evidence="6" id="KW-0539">Nucleus</keyword>
<dbReference type="InterPro" id="IPR047163">
    <property type="entry name" value="ASPP1/2"/>
</dbReference>
<dbReference type="SUPFAM" id="SSF50044">
    <property type="entry name" value="SH3-domain"/>
    <property type="match status" value="1"/>
</dbReference>
<gene>
    <name evidence="10" type="ORF">LOTGIDRAFT_222110</name>
</gene>
<organism evidence="10 11">
    <name type="scientific">Lottia gigantea</name>
    <name type="common">Giant owl limpet</name>
    <dbReference type="NCBI Taxonomy" id="225164"/>
    <lineage>
        <taxon>Eukaryota</taxon>
        <taxon>Metazoa</taxon>
        <taxon>Spiralia</taxon>
        <taxon>Lophotrochozoa</taxon>
        <taxon>Mollusca</taxon>
        <taxon>Gastropoda</taxon>
        <taxon>Patellogastropoda</taxon>
        <taxon>Lottioidea</taxon>
        <taxon>Lottiidae</taxon>
        <taxon>Lottia</taxon>
    </lineage>
</organism>
<dbReference type="PANTHER" id="PTHR24131:SF10">
    <property type="entry name" value="ANKYRIN-REPEAT, SH3-DOMAIN, AND PROLINE-RICH-REGION CONTAINING PROTEIN, ISOFORM B"/>
    <property type="match status" value="1"/>
</dbReference>
<dbReference type="GO" id="GO:0042981">
    <property type="term" value="P:regulation of apoptotic process"/>
    <property type="evidence" value="ECO:0007669"/>
    <property type="project" value="InterPro"/>
</dbReference>
<evidence type="ECO:0000259" key="9">
    <source>
        <dbReference type="PROSITE" id="PS50002"/>
    </source>
</evidence>
<evidence type="ECO:0000256" key="4">
    <source>
        <dbReference type="ARBA" id="ARBA00022737"/>
    </source>
</evidence>
<sequence length="185" mass="20635">MVKTTASQVADVSAPNDEGITALHNAICAGHYEIVKFLLEFGCDVNSPDSDGWTPLHCAASCNNLPMVKLLVEHGACIFATTISDHETAAEKCEEDEDGYDGCSDYLYSIQEKLGIMHNGEVWAVFDYEAAITDELSFAIWDKMIVLRKGDEKEKEWWWARLDGKEGYIAKNLLGLYPRVRPKSP</sequence>
<evidence type="ECO:0000256" key="7">
    <source>
        <dbReference type="PROSITE-ProRule" id="PRU00023"/>
    </source>
</evidence>
<feature type="repeat" description="ANK" evidence="7">
    <location>
        <begin position="51"/>
        <end position="83"/>
    </location>
</feature>
<evidence type="ECO:0000313" key="11">
    <source>
        <dbReference type="Proteomes" id="UP000030746"/>
    </source>
</evidence>
<dbReference type="InterPro" id="IPR001452">
    <property type="entry name" value="SH3_domain"/>
</dbReference>
<dbReference type="HOGENOM" id="CLU_108307_0_0_1"/>
<dbReference type="RefSeq" id="XP_009064829.1">
    <property type="nucleotide sequence ID" value="XM_009066581.1"/>
</dbReference>
<dbReference type="AlphaFoldDB" id="V3ZU60"/>
<dbReference type="SMART" id="SM00248">
    <property type="entry name" value="ANK"/>
    <property type="match status" value="2"/>
</dbReference>
<evidence type="ECO:0000256" key="5">
    <source>
        <dbReference type="ARBA" id="ARBA00023043"/>
    </source>
</evidence>
<keyword evidence="5 7" id="KW-0040">ANK repeat</keyword>
<dbReference type="InterPro" id="IPR002110">
    <property type="entry name" value="Ankyrin_rpt"/>
</dbReference>